<dbReference type="Pfam" id="PF23055">
    <property type="entry name" value="DUF7041"/>
    <property type="match status" value="1"/>
</dbReference>
<dbReference type="InParanoid" id="A0A6J2YVH4"/>
<reference evidence="4" key="1">
    <citation type="submission" date="2025-08" db="UniProtKB">
        <authorList>
            <consortium name="RefSeq"/>
        </authorList>
    </citation>
    <scope>IDENTIFICATION</scope>
    <source>
        <tissue evidence="4">Gonads</tissue>
    </source>
</reference>
<dbReference type="OrthoDB" id="6433758at2759"/>
<dbReference type="PANTHER" id="PTHR33327:SF3">
    <property type="entry name" value="RNA-DIRECTED DNA POLYMERASE"/>
    <property type="match status" value="1"/>
</dbReference>
<dbReference type="Proteomes" id="UP000504635">
    <property type="component" value="Unplaced"/>
</dbReference>
<feature type="domain" description="DUF7041" evidence="2">
    <location>
        <begin position="45"/>
        <end position="127"/>
    </location>
</feature>
<evidence type="ECO:0000313" key="4">
    <source>
        <dbReference type="RefSeq" id="XP_030768118.1"/>
    </source>
</evidence>
<gene>
    <name evidence="4" type="primary">LOC115891719</name>
</gene>
<feature type="compositionally biased region" description="Low complexity" evidence="1">
    <location>
        <begin position="1"/>
        <end position="21"/>
    </location>
</feature>
<organism evidence="3 4">
    <name type="scientific">Sitophilus oryzae</name>
    <name type="common">Rice weevil</name>
    <name type="synonym">Curculio oryzae</name>
    <dbReference type="NCBI Taxonomy" id="7048"/>
    <lineage>
        <taxon>Eukaryota</taxon>
        <taxon>Metazoa</taxon>
        <taxon>Ecdysozoa</taxon>
        <taxon>Arthropoda</taxon>
        <taxon>Hexapoda</taxon>
        <taxon>Insecta</taxon>
        <taxon>Pterygota</taxon>
        <taxon>Neoptera</taxon>
        <taxon>Endopterygota</taxon>
        <taxon>Coleoptera</taxon>
        <taxon>Polyphaga</taxon>
        <taxon>Cucujiformia</taxon>
        <taxon>Curculionidae</taxon>
        <taxon>Dryophthorinae</taxon>
        <taxon>Sitophilus</taxon>
    </lineage>
</organism>
<dbReference type="AlphaFoldDB" id="A0A6J2YVH4"/>
<feature type="compositionally biased region" description="Polar residues" evidence="1">
    <location>
        <begin position="22"/>
        <end position="34"/>
    </location>
</feature>
<dbReference type="PANTHER" id="PTHR33327">
    <property type="entry name" value="ENDONUCLEASE"/>
    <property type="match status" value="1"/>
</dbReference>
<dbReference type="KEGG" id="soy:115891719"/>
<evidence type="ECO:0000256" key="1">
    <source>
        <dbReference type="SAM" id="MobiDB-lite"/>
    </source>
</evidence>
<sequence length="286" mass="32282">MHNSDSNGTDSASASNNDNSAPGTLQQSQTQQSIDEVNEVRNIRLPPFWKANPNLWFAQVDAQFATFRLRSDQLKYFHVISVLDIDTLQHVSDLIANPPENNKYESLKTTLIDRCSDSQERQIKKLLSEIELNDKKPSQLLREMRVLAKNFVSDTILQTLWLQRLPTNIQVVLSASAGLDLTKMSEIADKVIEVTSNSPAFIAEVSSKPKQNLCGCEGQISQLSQQVSEMSEKLDNLLRNRSRSRLRSSSRGTALTDNKEYCFYHNQFGNKAKKCNTPCSFNQPKN</sequence>
<accession>A0A6J2YVH4</accession>
<keyword evidence="3" id="KW-1185">Reference proteome</keyword>
<dbReference type="GeneID" id="115891719"/>
<evidence type="ECO:0000259" key="2">
    <source>
        <dbReference type="Pfam" id="PF23055"/>
    </source>
</evidence>
<protein>
    <submittedName>
        <fullName evidence="4">Uncharacterized protein LOC115891719</fullName>
    </submittedName>
</protein>
<dbReference type="RefSeq" id="XP_030768118.1">
    <property type="nucleotide sequence ID" value="XM_030912258.1"/>
</dbReference>
<feature type="region of interest" description="Disordered" evidence="1">
    <location>
        <begin position="1"/>
        <end position="34"/>
    </location>
</feature>
<evidence type="ECO:0000313" key="3">
    <source>
        <dbReference type="Proteomes" id="UP000504635"/>
    </source>
</evidence>
<dbReference type="InterPro" id="IPR055469">
    <property type="entry name" value="DUF7041"/>
</dbReference>
<proteinExistence type="predicted"/>
<name>A0A6J2YVH4_SITOR</name>